<dbReference type="RefSeq" id="WP_166258556.1">
    <property type="nucleotide sequence ID" value="NZ_JAAMOW010000007.1"/>
</dbReference>
<dbReference type="InterPro" id="IPR000873">
    <property type="entry name" value="AMP-dep_synth/lig_dom"/>
</dbReference>
<comment type="caution">
    <text evidence="2">The sequence shown here is derived from an EMBL/GenBank/DDBJ whole genome shotgun (WGS) entry which is preliminary data.</text>
</comment>
<accession>A0A6M2BUE9</accession>
<dbReference type="Proteomes" id="UP000472676">
    <property type="component" value="Unassembled WGS sequence"/>
</dbReference>
<evidence type="ECO:0000313" key="3">
    <source>
        <dbReference type="Proteomes" id="UP000472676"/>
    </source>
</evidence>
<proteinExistence type="predicted"/>
<name>A0A6M2BUE9_9GAMM</name>
<dbReference type="Pfam" id="PF00501">
    <property type="entry name" value="AMP-binding"/>
    <property type="match status" value="1"/>
</dbReference>
<gene>
    <name evidence="2" type="ORF">G7Y85_14490</name>
</gene>
<dbReference type="SUPFAM" id="SSF56801">
    <property type="entry name" value="Acetyl-CoA synthetase-like"/>
    <property type="match status" value="1"/>
</dbReference>
<sequence>MNALLSALQSHACTQPDRIALDDGRGRLSYGELLPEVEKLAAQLRFLYIGTLALHADNGIGWVVTDLAALVAGIRCVPLPRFFSDAQLRHVLRDSGADALLADDDRLAALPDWQCEPQAICGMGWRLARRTSASGNTLPDRVQKISYSCGANGVPRRICLGVDSQIALAVTLMQTGGKPGDDSHRCVLPLSTLIENIGGVYASLLAGASVCVPGLAALDGDDEATTGSGGSGGRDATWHAMQIFSGDVFRAIDAMRNAA</sequence>
<dbReference type="InterPro" id="IPR042099">
    <property type="entry name" value="ANL_N_sf"/>
</dbReference>
<feature type="domain" description="AMP-dependent synthetase/ligase" evidence="1">
    <location>
        <begin position="9"/>
        <end position="214"/>
    </location>
</feature>
<dbReference type="PANTHER" id="PTHR24096">
    <property type="entry name" value="LONG-CHAIN-FATTY-ACID--COA LIGASE"/>
    <property type="match status" value="1"/>
</dbReference>
<dbReference type="AlphaFoldDB" id="A0A6M2BUE9"/>
<keyword evidence="3" id="KW-1185">Reference proteome</keyword>
<evidence type="ECO:0000313" key="2">
    <source>
        <dbReference type="EMBL" id="NGY05980.1"/>
    </source>
</evidence>
<dbReference type="PANTHER" id="PTHR24096:SF420">
    <property type="entry name" value="LONG-CHAIN-FATTY-ACID--COA LIGASE-RELATED"/>
    <property type="match status" value="1"/>
</dbReference>
<protein>
    <submittedName>
        <fullName evidence="2">AMP-binding protein</fullName>
    </submittedName>
</protein>
<dbReference type="GO" id="GO:0016405">
    <property type="term" value="F:CoA-ligase activity"/>
    <property type="evidence" value="ECO:0007669"/>
    <property type="project" value="TreeGrafter"/>
</dbReference>
<organism evidence="2 3">
    <name type="scientific">Solimonas terrae</name>
    <dbReference type="NCBI Taxonomy" id="1396819"/>
    <lineage>
        <taxon>Bacteria</taxon>
        <taxon>Pseudomonadati</taxon>
        <taxon>Pseudomonadota</taxon>
        <taxon>Gammaproteobacteria</taxon>
        <taxon>Nevskiales</taxon>
        <taxon>Nevskiaceae</taxon>
        <taxon>Solimonas</taxon>
    </lineage>
</organism>
<reference evidence="2 3" key="1">
    <citation type="journal article" date="2014" name="Int. J. Syst. Evol. Microbiol.">
        <title>Solimonas terrae sp. nov., isolated from soil.</title>
        <authorList>
            <person name="Kim S.J."/>
            <person name="Moon J.Y."/>
            <person name="Weon H.Y."/>
            <person name="Ahn J.H."/>
            <person name="Chen W.M."/>
            <person name="Kwon S.W."/>
        </authorList>
    </citation>
    <scope>NUCLEOTIDE SEQUENCE [LARGE SCALE GENOMIC DNA]</scope>
    <source>
        <strain evidence="2 3">KIS83-12</strain>
    </source>
</reference>
<evidence type="ECO:0000259" key="1">
    <source>
        <dbReference type="Pfam" id="PF00501"/>
    </source>
</evidence>
<dbReference type="EMBL" id="JAAMOW010000007">
    <property type="protein sequence ID" value="NGY05980.1"/>
    <property type="molecule type" value="Genomic_DNA"/>
</dbReference>
<dbReference type="Gene3D" id="3.40.50.12780">
    <property type="entry name" value="N-terminal domain of ligase-like"/>
    <property type="match status" value="1"/>
</dbReference>